<protein>
    <submittedName>
        <fullName evidence="1">Uncharacterized protein</fullName>
    </submittedName>
</protein>
<name>A0A4R2GRU7_9HYPH</name>
<evidence type="ECO:0000313" key="1">
    <source>
        <dbReference type="EMBL" id="TCO12812.1"/>
    </source>
</evidence>
<organism evidence="1 2">
    <name type="scientific">Camelimonas lactis</name>
    <dbReference type="NCBI Taxonomy" id="659006"/>
    <lineage>
        <taxon>Bacteria</taxon>
        <taxon>Pseudomonadati</taxon>
        <taxon>Pseudomonadota</taxon>
        <taxon>Alphaproteobacteria</taxon>
        <taxon>Hyphomicrobiales</taxon>
        <taxon>Chelatococcaceae</taxon>
        <taxon>Camelimonas</taxon>
    </lineage>
</organism>
<gene>
    <name evidence="1" type="ORF">EV666_108135</name>
</gene>
<reference evidence="1 2" key="1">
    <citation type="submission" date="2019-03" db="EMBL/GenBank/DDBJ databases">
        <title>Genomic Encyclopedia of Type Strains, Phase IV (KMG-IV): sequencing the most valuable type-strain genomes for metagenomic binning, comparative biology and taxonomic classification.</title>
        <authorList>
            <person name="Goeker M."/>
        </authorList>
    </citation>
    <scope>NUCLEOTIDE SEQUENCE [LARGE SCALE GENOMIC DNA]</scope>
    <source>
        <strain evidence="1 2">DSM 22958</strain>
    </source>
</reference>
<keyword evidence="2" id="KW-1185">Reference proteome</keyword>
<dbReference type="EMBL" id="SLWL01000008">
    <property type="protein sequence ID" value="TCO12812.1"/>
    <property type="molecule type" value="Genomic_DNA"/>
</dbReference>
<comment type="caution">
    <text evidence="1">The sequence shown here is derived from an EMBL/GenBank/DDBJ whole genome shotgun (WGS) entry which is preliminary data.</text>
</comment>
<accession>A0A4R2GRU7</accession>
<evidence type="ECO:0000313" key="2">
    <source>
        <dbReference type="Proteomes" id="UP000294881"/>
    </source>
</evidence>
<dbReference type="Proteomes" id="UP000294881">
    <property type="component" value="Unassembled WGS sequence"/>
</dbReference>
<proteinExistence type="predicted"/>
<sequence>MVSAAAIIGLADGPPQRFASDADASLRFHLQQCLAWLAMPGSARLFHETRQTANKTGG</sequence>
<dbReference type="AlphaFoldDB" id="A0A4R2GRU7"/>